<keyword evidence="4" id="KW-0677">Repeat</keyword>
<evidence type="ECO:0000313" key="11">
    <source>
        <dbReference type="Proteomes" id="UP000199322"/>
    </source>
</evidence>
<dbReference type="EMBL" id="FMYV01000002">
    <property type="protein sequence ID" value="SDC16718.1"/>
    <property type="molecule type" value="Genomic_DNA"/>
</dbReference>
<dbReference type="PANTHER" id="PTHR42811">
    <property type="entry name" value="SERINE ACETYLTRANSFERASE"/>
    <property type="match status" value="1"/>
</dbReference>
<dbReference type="CDD" id="cd03354">
    <property type="entry name" value="LbH_SAT"/>
    <property type="match status" value="1"/>
</dbReference>
<keyword evidence="3 7" id="KW-0808">Transferase</keyword>
<keyword evidence="2" id="KW-0028">Amino-acid biosynthesis</keyword>
<dbReference type="NCBIfam" id="NF041874">
    <property type="entry name" value="EPS_EpsC"/>
    <property type="match status" value="1"/>
</dbReference>
<sequence length="202" mass="22383">MKKANVFIEFINIFKSLKQDMNMFLKKDPTATSSWFVFFTSIAYHALISYRFAHFFNAHKMKFLGYFIYVFSKIFHHVDIHPSAELDPGIVLDHGFGIVIGETAKVGSGTLIYHGATLGAKNVTKGKRHPEVGKNVMIGAGAKILGPIIIGDDSVIGSNSVVLMDIPPKSVAVGIPAKIKKFNCPSYKFIDMNKKINNDFVI</sequence>
<keyword evidence="8" id="KW-0812">Transmembrane</keyword>
<reference evidence="9 11" key="1">
    <citation type="submission" date="2016-10" db="EMBL/GenBank/DDBJ databases">
        <authorList>
            <person name="de Groot N.N."/>
        </authorList>
    </citation>
    <scope>NUCLEOTIDE SEQUENCE [LARGE SCALE GENOMIC DNA]</scope>
    <source>
        <strain evidence="9 11">WG14</strain>
    </source>
</reference>
<dbReference type="SUPFAM" id="SSF51161">
    <property type="entry name" value="Trimeric LpxA-like enzymes"/>
    <property type="match status" value="1"/>
</dbReference>
<reference evidence="10 12" key="2">
    <citation type="submission" date="2019-04" db="EMBL/GenBank/DDBJ databases">
        <title>Draft genome sequence data and analysis of a Fermenting Bacterium, Geotoga petraea strain HO-Geo1, isolated from heavy-oil petroleum reservoir in Russia.</title>
        <authorList>
            <person name="Grouzdev D.S."/>
            <person name="Semenova E.M."/>
            <person name="Sokolova D.S."/>
            <person name="Tourova T.P."/>
            <person name="Poltaraus A.B."/>
            <person name="Nazina T.N."/>
        </authorList>
    </citation>
    <scope>NUCLEOTIDE SEQUENCE [LARGE SCALE GENOMIC DNA]</scope>
    <source>
        <strain evidence="10 12">HO-Geo1</strain>
    </source>
</reference>
<dbReference type="Proteomes" id="UP000199322">
    <property type="component" value="Unassembled WGS sequence"/>
</dbReference>
<evidence type="ECO:0000313" key="10">
    <source>
        <dbReference type="EMBL" id="TGG88192.1"/>
    </source>
</evidence>
<dbReference type="STRING" id="28234.SAMN04488588_0497"/>
<dbReference type="InterPro" id="IPR001451">
    <property type="entry name" value="Hexapep"/>
</dbReference>
<keyword evidence="5 7" id="KW-0012">Acyltransferase</keyword>
<dbReference type="PIRSF" id="PIRSF000441">
    <property type="entry name" value="CysE"/>
    <property type="match status" value="1"/>
</dbReference>
<evidence type="ECO:0000313" key="12">
    <source>
        <dbReference type="Proteomes" id="UP000297288"/>
    </source>
</evidence>
<dbReference type="OrthoDB" id="9801456at2"/>
<accession>A0A1G6JDA4</accession>
<comment type="similarity">
    <text evidence="1 7">Belongs to the transferase hexapeptide repeat family.</text>
</comment>
<evidence type="ECO:0000256" key="5">
    <source>
        <dbReference type="ARBA" id="ARBA00023315"/>
    </source>
</evidence>
<dbReference type="Gene3D" id="2.160.10.10">
    <property type="entry name" value="Hexapeptide repeat proteins"/>
    <property type="match status" value="1"/>
</dbReference>
<dbReference type="GO" id="GO:0005737">
    <property type="term" value="C:cytoplasm"/>
    <property type="evidence" value="ECO:0007669"/>
    <property type="project" value="InterPro"/>
</dbReference>
<evidence type="ECO:0000256" key="6">
    <source>
        <dbReference type="ARBA" id="ARBA00049486"/>
    </source>
</evidence>
<evidence type="ECO:0000256" key="3">
    <source>
        <dbReference type="ARBA" id="ARBA00022679"/>
    </source>
</evidence>
<dbReference type="FunFam" id="2.160.10.10:FF:000007">
    <property type="entry name" value="Serine acetyltransferase"/>
    <property type="match status" value="1"/>
</dbReference>
<evidence type="ECO:0000256" key="7">
    <source>
        <dbReference type="PIRNR" id="PIRNR000441"/>
    </source>
</evidence>
<dbReference type="Proteomes" id="UP000297288">
    <property type="component" value="Unassembled WGS sequence"/>
</dbReference>
<evidence type="ECO:0000256" key="8">
    <source>
        <dbReference type="SAM" id="Phobius"/>
    </source>
</evidence>
<dbReference type="InterPro" id="IPR011004">
    <property type="entry name" value="Trimer_LpxA-like_sf"/>
</dbReference>
<keyword evidence="8" id="KW-1133">Transmembrane helix</keyword>
<dbReference type="EMBL" id="SRME01000002">
    <property type="protein sequence ID" value="TGG88192.1"/>
    <property type="molecule type" value="Genomic_DNA"/>
</dbReference>
<dbReference type="AlphaFoldDB" id="A0A1G6JDA4"/>
<dbReference type="InterPro" id="IPR018357">
    <property type="entry name" value="Hexapep_transf_CS"/>
</dbReference>
<comment type="catalytic activity">
    <reaction evidence="6 7">
        <text>L-serine + acetyl-CoA = O-acetyl-L-serine + CoA</text>
        <dbReference type="Rhea" id="RHEA:24560"/>
        <dbReference type="ChEBI" id="CHEBI:33384"/>
        <dbReference type="ChEBI" id="CHEBI:57287"/>
        <dbReference type="ChEBI" id="CHEBI:57288"/>
        <dbReference type="ChEBI" id="CHEBI:58340"/>
        <dbReference type="EC" id="2.3.1.30"/>
    </reaction>
</comment>
<dbReference type="GO" id="GO:0009001">
    <property type="term" value="F:serine O-acetyltransferase activity"/>
    <property type="evidence" value="ECO:0007669"/>
    <property type="project" value="UniProtKB-EC"/>
</dbReference>
<gene>
    <name evidence="10" type="ORF">E4650_03910</name>
    <name evidence="9" type="ORF">SAMN04488588_0497</name>
</gene>
<evidence type="ECO:0000256" key="2">
    <source>
        <dbReference type="ARBA" id="ARBA00022605"/>
    </source>
</evidence>
<feature type="transmembrane region" description="Helical" evidence="8">
    <location>
        <begin position="33"/>
        <end position="53"/>
    </location>
</feature>
<dbReference type="InterPro" id="IPR045304">
    <property type="entry name" value="LbH_SAT"/>
</dbReference>
<organism evidence="9 11">
    <name type="scientific">Geotoga petraea</name>
    <dbReference type="NCBI Taxonomy" id="28234"/>
    <lineage>
        <taxon>Bacteria</taxon>
        <taxon>Thermotogati</taxon>
        <taxon>Thermotogota</taxon>
        <taxon>Thermotogae</taxon>
        <taxon>Petrotogales</taxon>
        <taxon>Petrotogaceae</taxon>
        <taxon>Geotoga</taxon>
    </lineage>
</organism>
<dbReference type="Gene3D" id="1.10.3130.10">
    <property type="entry name" value="serine acetyltransferase, domain 1"/>
    <property type="match status" value="1"/>
</dbReference>
<evidence type="ECO:0000256" key="1">
    <source>
        <dbReference type="ARBA" id="ARBA00007274"/>
    </source>
</evidence>
<keyword evidence="11" id="KW-1185">Reference proteome</keyword>
<evidence type="ECO:0000256" key="4">
    <source>
        <dbReference type="ARBA" id="ARBA00022737"/>
    </source>
</evidence>
<dbReference type="InterPro" id="IPR053376">
    <property type="entry name" value="Serine_acetyltransferase"/>
</dbReference>
<dbReference type="PROSITE" id="PS00101">
    <property type="entry name" value="HEXAPEP_TRANSFERASES"/>
    <property type="match status" value="1"/>
</dbReference>
<keyword evidence="8" id="KW-0472">Membrane</keyword>
<evidence type="ECO:0000313" key="9">
    <source>
        <dbReference type="EMBL" id="SDC16718.1"/>
    </source>
</evidence>
<dbReference type="RefSeq" id="WP_091402531.1">
    <property type="nucleotide sequence ID" value="NZ_FMYV01000002.1"/>
</dbReference>
<dbReference type="GO" id="GO:0006535">
    <property type="term" value="P:cysteine biosynthetic process from serine"/>
    <property type="evidence" value="ECO:0007669"/>
    <property type="project" value="InterPro"/>
</dbReference>
<dbReference type="EC" id="2.3.1.30" evidence="7"/>
<dbReference type="Pfam" id="PF00132">
    <property type="entry name" value="Hexapep"/>
    <property type="match status" value="1"/>
</dbReference>
<protein>
    <recommendedName>
        <fullName evidence="7">Serine acetyltransferase</fullName>
        <ecNumber evidence="7">2.3.1.30</ecNumber>
    </recommendedName>
</protein>
<proteinExistence type="inferred from homology"/>
<name>A0A1G6JDA4_9BACT</name>
<dbReference type="InterPro" id="IPR005881">
    <property type="entry name" value="Ser_O-AcTrfase"/>
</dbReference>
<dbReference type="InterPro" id="IPR042122">
    <property type="entry name" value="Ser_AcTrfase_N_sf"/>
</dbReference>